<reference evidence="2 3" key="1">
    <citation type="submission" date="2017-05" db="EMBL/GenBank/DDBJ databases">
        <title>Full genome sequence of Pseudorhodoplanes sinuspersici.</title>
        <authorList>
            <person name="Dastgheib S.M.M."/>
            <person name="Shavandi M."/>
            <person name="Tirandaz H."/>
        </authorList>
    </citation>
    <scope>NUCLEOTIDE SEQUENCE [LARGE SCALE GENOMIC DNA]</scope>
    <source>
        <strain evidence="2 3">RIPI110</strain>
    </source>
</reference>
<dbReference type="STRING" id="1235591.CAK95_05695"/>
<dbReference type="Gene3D" id="3.10.580.10">
    <property type="entry name" value="CBS-domain"/>
    <property type="match status" value="1"/>
</dbReference>
<evidence type="ECO:0000313" key="3">
    <source>
        <dbReference type="Proteomes" id="UP000194137"/>
    </source>
</evidence>
<accession>A0A1W6ZMP6</accession>
<dbReference type="EMBL" id="CP021112">
    <property type="protein sequence ID" value="ARP98629.1"/>
    <property type="molecule type" value="Genomic_DNA"/>
</dbReference>
<dbReference type="InterPro" id="IPR046342">
    <property type="entry name" value="CBS_dom_sf"/>
</dbReference>
<dbReference type="OrthoDB" id="9802114at2"/>
<dbReference type="PROSITE" id="PS51371">
    <property type="entry name" value="CBS"/>
    <property type="match status" value="2"/>
</dbReference>
<dbReference type="PANTHER" id="PTHR43080">
    <property type="entry name" value="CBS DOMAIN-CONTAINING PROTEIN CBSX3, MITOCHONDRIAL"/>
    <property type="match status" value="1"/>
</dbReference>
<keyword evidence="1" id="KW-0129">CBS domain</keyword>
<sequence>MKVKNAMHEGCEWVSPDTKITEIARRMRKSDIGAVPVGENDKLIGMVTDRDICCKGVANGRGIEQLTARDVMTPGIVWCQDSDDVNRAADLMEIRQIRRLPVIDKSKRMVGIISLGDISHAASQKLTAEVTKAVSAHHG</sequence>
<dbReference type="AlphaFoldDB" id="A0A1W6ZMP6"/>
<evidence type="ECO:0000313" key="2">
    <source>
        <dbReference type="EMBL" id="ARP98629.1"/>
    </source>
</evidence>
<dbReference type="InterPro" id="IPR051257">
    <property type="entry name" value="Diverse_CBS-Domain"/>
</dbReference>
<organism evidence="2 3">
    <name type="scientific">Pseudorhodoplanes sinuspersici</name>
    <dbReference type="NCBI Taxonomy" id="1235591"/>
    <lineage>
        <taxon>Bacteria</taxon>
        <taxon>Pseudomonadati</taxon>
        <taxon>Pseudomonadota</taxon>
        <taxon>Alphaproteobacteria</taxon>
        <taxon>Hyphomicrobiales</taxon>
        <taxon>Pseudorhodoplanes</taxon>
    </lineage>
</organism>
<dbReference type="SMART" id="SM00116">
    <property type="entry name" value="CBS"/>
    <property type="match status" value="2"/>
</dbReference>
<keyword evidence="3" id="KW-1185">Reference proteome</keyword>
<dbReference type="RefSeq" id="WP_086087053.1">
    <property type="nucleotide sequence ID" value="NZ_CP021112.1"/>
</dbReference>
<evidence type="ECO:0000256" key="1">
    <source>
        <dbReference type="ARBA" id="ARBA00023122"/>
    </source>
</evidence>
<dbReference type="InterPro" id="IPR000644">
    <property type="entry name" value="CBS_dom"/>
</dbReference>
<dbReference type="Proteomes" id="UP000194137">
    <property type="component" value="Chromosome"/>
</dbReference>
<dbReference type="KEGG" id="psin:CAK95_05695"/>
<proteinExistence type="predicted"/>
<dbReference type="PANTHER" id="PTHR43080:SF2">
    <property type="entry name" value="CBS DOMAIN-CONTAINING PROTEIN"/>
    <property type="match status" value="1"/>
</dbReference>
<name>A0A1W6ZMP6_9HYPH</name>
<protein>
    <submittedName>
        <fullName evidence="2">Inosine-5-monophosphate dehydrogenase</fullName>
    </submittedName>
</protein>
<dbReference type="Pfam" id="PF00571">
    <property type="entry name" value="CBS"/>
    <property type="match status" value="2"/>
</dbReference>
<dbReference type="CDD" id="cd04622">
    <property type="entry name" value="CBS_pair_HRP1_like"/>
    <property type="match status" value="1"/>
</dbReference>
<gene>
    <name evidence="2" type="ORF">CAK95_05695</name>
</gene>
<dbReference type="SUPFAM" id="SSF54631">
    <property type="entry name" value="CBS-domain pair"/>
    <property type="match status" value="1"/>
</dbReference>